<dbReference type="Pfam" id="PF03909">
    <property type="entry name" value="BSD"/>
    <property type="match status" value="1"/>
</dbReference>
<dbReference type="InterPro" id="IPR013876">
    <property type="entry name" value="TFIIH_BTF_p62_N"/>
</dbReference>
<dbReference type="CDD" id="cd13229">
    <property type="entry name" value="PH_TFIIH"/>
    <property type="match status" value="1"/>
</dbReference>
<dbReference type="GO" id="GO:0006289">
    <property type="term" value="P:nucleotide-excision repair"/>
    <property type="evidence" value="ECO:0007669"/>
    <property type="project" value="InterPro"/>
</dbReference>
<feature type="domain" description="BSD" evidence="7">
    <location>
        <begin position="175"/>
        <end position="227"/>
    </location>
</feature>
<dbReference type="PANTHER" id="PTHR12856">
    <property type="entry name" value="TRANSCRIPTION INITIATION FACTOR IIH-RELATED"/>
    <property type="match status" value="1"/>
</dbReference>
<dbReference type="InterPro" id="IPR005607">
    <property type="entry name" value="BSD_dom"/>
</dbReference>
<dbReference type="FunFam" id="2.30.29.30:FF:000479">
    <property type="entry name" value="General transcription factor IIH subunit"/>
    <property type="match status" value="1"/>
</dbReference>
<dbReference type="PROSITE" id="PS50858">
    <property type="entry name" value="BSD"/>
    <property type="match status" value="2"/>
</dbReference>
<evidence type="ECO:0000256" key="3">
    <source>
        <dbReference type="ARBA" id="ARBA00022737"/>
    </source>
</evidence>
<evidence type="ECO:0000256" key="1">
    <source>
        <dbReference type="ARBA" id="ARBA00004123"/>
    </source>
</evidence>
<dbReference type="InParanoid" id="A0A7M7M4R8"/>
<dbReference type="RefSeq" id="XP_022648955.1">
    <property type="nucleotide sequence ID" value="XM_022793220.1"/>
</dbReference>
<evidence type="ECO:0000313" key="9">
    <source>
        <dbReference type="Proteomes" id="UP000594260"/>
    </source>
</evidence>
<dbReference type="EnsemblMetazoa" id="XM_022793220">
    <property type="protein sequence ID" value="XP_022648955"/>
    <property type="gene ID" value="LOC111245203"/>
</dbReference>
<dbReference type="OrthoDB" id="360521at2759"/>
<sequence length="537" mass="60169">MGKGEDVLLVMNNVRHKKNDGALYIMASRVAWMPDGKEVLAISHNYADIKLQKISSEGKAKVQLQVVLNNNESTTFRFINPEGQKAQISDRNQVKDLLMQLLPKFKKKISNDLEEKQKILQEDPKLCELYTNLVVGKIIPAEKFWQTYMPKKEPPQPIGVTGSFLVDVKPEASDGGAGFKYNLTTDTIDNIFKTYPAVEAKYLDYVPHRMSESEFWTAFFQSHYFHRDRLTLGSKDLFAECSRQDESEMRTAVSKTLANPLFDLRLHADTDFSDLVSTPATMDTSKLTPNQALIRRFNHHSLMVVKSSGIQEGSAADAKKARIMDKVDYPDLENPPLAGVRLDLERADKYQTGPIADAVDHVPMAEAEGALTTISAIVSRWSPAPRQALLPSAAALAALGDLSPGGLLMKTTGGQKGAVKVKGAVPEAVARELVHVQMELSELLRHLWHCFPVTSGELEKKLENSKASLENFRYRRFIPFQENLQQNYQNSELTMHMAEMIEAALNKYHNWRKKRHIGFSLAPPPAPQDTSVPVLDL</sequence>
<comment type="subcellular location">
    <subcellularLocation>
        <location evidence="1">Nucleus</location>
    </subcellularLocation>
</comment>
<evidence type="ECO:0000313" key="8">
    <source>
        <dbReference type="EnsemblMetazoa" id="XP_022648957"/>
    </source>
</evidence>
<dbReference type="CTD" id="36598"/>
<evidence type="ECO:0000256" key="4">
    <source>
        <dbReference type="ARBA" id="ARBA00023015"/>
    </source>
</evidence>
<dbReference type="GO" id="GO:0006351">
    <property type="term" value="P:DNA-templated transcription"/>
    <property type="evidence" value="ECO:0007669"/>
    <property type="project" value="InterPro"/>
</dbReference>
<dbReference type="Pfam" id="PF08567">
    <property type="entry name" value="PH_TFIIH"/>
    <property type="match status" value="1"/>
</dbReference>
<keyword evidence="4" id="KW-0805">Transcription regulation</keyword>
<keyword evidence="6" id="KW-0539">Nucleus</keyword>
<dbReference type="Gene3D" id="1.10.3970.10">
    <property type="entry name" value="BSD domain"/>
    <property type="match status" value="1"/>
</dbReference>
<protein>
    <recommendedName>
        <fullName evidence="7">BSD domain-containing protein</fullName>
    </recommendedName>
</protein>
<dbReference type="SUPFAM" id="SSF50729">
    <property type="entry name" value="PH domain-like"/>
    <property type="match status" value="1"/>
</dbReference>
<keyword evidence="9" id="KW-1185">Reference proteome</keyword>
<evidence type="ECO:0000259" key="7">
    <source>
        <dbReference type="PROSITE" id="PS50858"/>
    </source>
</evidence>
<keyword evidence="3" id="KW-0677">Repeat</keyword>
<dbReference type="OMA" id="VCTCELL"/>
<evidence type="ECO:0000256" key="5">
    <source>
        <dbReference type="ARBA" id="ARBA00023163"/>
    </source>
</evidence>
<dbReference type="EnsemblMetazoa" id="XM_022793222">
    <property type="protein sequence ID" value="XP_022648957"/>
    <property type="gene ID" value="LOC111245203"/>
</dbReference>
<accession>A0A7M7M4R8</accession>
<dbReference type="InterPro" id="IPR027079">
    <property type="entry name" value="Tfb1/GTF2H1"/>
</dbReference>
<dbReference type="GO" id="GO:0000439">
    <property type="term" value="C:transcription factor TFIIH core complex"/>
    <property type="evidence" value="ECO:0007669"/>
    <property type="project" value="InterPro"/>
</dbReference>
<reference evidence="8" key="1">
    <citation type="submission" date="2021-01" db="UniProtKB">
        <authorList>
            <consortium name="EnsemblMetazoa"/>
        </authorList>
    </citation>
    <scope>IDENTIFICATION</scope>
</reference>
<proteinExistence type="inferred from homology"/>
<evidence type="ECO:0000256" key="6">
    <source>
        <dbReference type="ARBA" id="ARBA00023242"/>
    </source>
</evidence>
<dbReference type="AlphaFoldDB" id="A0A7M7M4R8"/>
<dbReference type="InterPro" id="IPR035925">
    <property type="entry name" value="BSD_dom_sf"/>
</dbReference>
<dbReference type="SMART" id="SM00751">
    <property type="entry name" value="BSD"/>
    <property type="match status" value="2"/>
</dbReference>
<organism evidence="8 9">
    <name type="scientific">Varroa destructor</name>
    <name type="common">Honeybee mite</name>
    <dbReference type="NCBI Taxonomy" id="109461"/>
    <lineage>
        <taxon>Eukaryota</taxon>
        <taxon>Metazoa</taxon>
        <taxon>Ecdysozoa</taxon>
        <taxon>Arthropoda</taxon>
        <taxon>Chelicerata</taxon>
        <taxon>Arachnida</taxon>
        <taxon>Acari</taxon>
        <taxon>Parasitiformes</taxon>
        <taxon>Mesostigmata</taxon>
        <taxon>Gamasina</taxon>
        <taxon>Dermanyssoidea</taxon>
        <taxon>Varroidae</taxon>
        <taxon>Varroa</taxon>
    </lineage>
</organism>
<dbReference type="InterPro" id="IPR011993">
    <property type="entry name" value="PH-like_dom_sf"/>
</dbReference>
<dbReference type="RefSeq" id="XP_022648957.1">
    <property type="nucleotide sequence ID" value="XM_022793222.1"/>
</dbReference>
<evidence type="ECO:0000256" key="2">
    <source>
        <dbReference type="ARBA" id="ARBA00009448"/>
    </source>
</evidence>
<dbReference type="EnsemblMetazoa" id="XM_022793221">
    <property type="protein sequence ID" value="XP_022648956"/>
    <property type="gene ID" value="LOC111245203"/>
</dbReference>
<dbReference type="Proteomes" id="UP000594260">
    <property type="component" value="Unplaced"/>
</dbReference>
<feature type="domain" description="BSD" evidence="7">
    <location>
        <begin position="101"/>
        <end position="156"/>
    </location>
</feature>
<dbReference type="Gene3D" id="2.30.29.30">
    <property type="entry name" value="Pleckstrin-homology domain (PH domain)/Phosphotyrosine-binding domain (PTB)"/>
    <property type="match status" value="1"/>
</dbReference>
<dbReference type="Gene3D" id="6.10.140.1200">
    <property type="match status" value="1"/>
</dbReference>
<dbReference type="GeneID" id="111245203"/>
<keyword evidence="5" id="KW-0804">Transcription</keyword>
<dbReference type="FunCoup" id="A0A7M7M4R8">
    <property type="interactions" value="2140"/>
</dbReference>
<dbReference type="SUPFAM" id="SSF140383">
    <property type="entry name" value="BSD domain-like"/>
    <property type="match status" value="2"/>
</dbReference>
<dbReference type="KEGG" id="vde:111245203"/>
<dbReference type="RefSeq" id="XP_022648956.1">
    <property type="nucleotide sequence ID" value="XM_022793221.1"/>
</dbReference>
<comment type="similarity">
    <text evidence="2">Belongs to the TFB1 family.</text>
</comment>
<name>A0A7M7M4R8_VARDE</name>